<evidence type="ECO:0000256" key="11">
    <source>
        <dbReference type="RuleBase" id="RU004136"/>
    </source>
</evidence>
<proteinExistence type="inferred from homology"/>
<dbReference type="InterPro" id="IPR004101">
    <property type="entry name" value="Mur_ligase_C"/>
</dbReference>
<keyword evidence="6 10" id="KW-0133">Cell shape</keyword>
<comment type="catalytic activity">
    <reaction evidence="10 11">
        <text>D-alanyl-D-alanine + UDP-N-acetyl-alpha-D-muramoyl-L-alanyl-gamma-D-glutamyl-meso-2,6-diaminopimelate + ATP = UDP-N-acetyl-alpha-D-muramoyl-L-alanyl-gamma-D-glutamyl-meso-2,6-diaminopimeloyl-D-alanyl-D-alanine + ADP + phosphate + H(+)</text>
        <dbReference type="Rhea" id="RHEA:28374"/>
        <dbReference type="ChEBI" id="CHEBI:15378"/>
        <dbReference type="ChEBI" id="CHEBI:30616"/>
        <dbReference type="ChEBI" id="CHEBI:43474"/>
        <dbReference type="ChEBI" id="CHEBI:57822"/>
        <dbReference type="ChEBI" id="CHEBI:61386"/>
        <dbReference type="ChEBI" id="CHEBI:83905"/>
        <dbReference type="ChEBI" id="CHEBI:456216"/>
        <dbReference type="EC" id="6.3.2.10"/>
    </reaction>
</comment>
<dbReference type="SUPFAM" id="SSF53244">
    <property type="entry name" value="MurD-like peptide ligases, peptide-binding domain"/>
    <property type="match status" value="1"/>
</dbReference>
<dbReference type="Gene3D" id="3.90.190.20">
    <property type="entry name" value="Mur ligase, C-terminal domain"/>
    <property type="match status" value="1"/>
</dbReference>
<dbReference type="GO" id="GO:0008766">
    <property type="term" value="F:UDP-N-acetylmuramoylalanyl-D-glutamyl-2,6-diaminopimelate-D-alanyl-D-alanine ligase activity"/>
    <property type="evidence" value="ECO:0007669"/>
    <property type="project" value="RHEA"/>
</dbReference>
<dbReference type="InterPro" id="IPR036615">
    <property type="entry name" value="Mur_ligase_C_dom_sf"/>
</dbReference>
<keyword evidence="3 10" id="KW-0132">Cell division</keyword>
<keyword evidence="2 10" id="KW-0436">Ligase</keyword>
<feature type="domain" description="Mur ligase N-terminal catalytic" evidence="12">
    <location>
        <begin position="24"/>
        <end position="98"/>
    </location>
</feature>
<organism evidence="15 16">
    <name type="scientific">Ureibacillus yapensis</name>
    <dbReference type="NCBI Taxonomy" id="2304605"/>
    <lineage>
        <taxon>Bacteria</taxon>
        <taxon>Bacillati</taxon>
        <taxon>Bacillota</taxon>
        <taxon>Bacilli</taxon>
        <taxon>Bacillales</taxon>
        <taxon>Caryophanaceae</taxon>
        <taxon>Ureibacillus</taxon>
    </lineage>
</organism>
<feature type="binding site" evidence="10">
    <location>
        <begin position="110"/>
        <end position="116"/>
    </location>
    <ligand>
        <name>ATP</name>
        <dbReference type="ChEBI" id="CHEBI:30616"/>
    </ligand>
</feature>
<name>A0A396SCU7_9BACL</name>
<dbReference type="OrthoDB" id="9801978at2"/>
<protein>
    <recommendedName>
        <fullName evidence="10 11">UDP-N-acetylmuramoyl-tripeptide--D-alanyl-D-alanine ligase</fullName>
        <ecNumber evidence="10 11">6.3.2.10</ecNumber>
    </recommendedName>
    <alternativeName>
        <fullName evidence="10">D-alanyl-D-alanine-adding enzyme</fullName>
    </alternativeName>
</protein>
<dbReference type="GO" id="GO:0005524">
    <property type="term" value="F:ATP binding"/>
    <property type="evidence" value="ECO:0007669"/>
    <property type="project" value="UniProtKB-UniRule"/>
</dbReference>
<evidence type="ECO:0000259" key="13">
    <source>
        <dbReference type="Pfam" id="PF02875"/>
    </source>
</evidence>
<evidence type="ECO:0000259" key="12">
    <source>
        <dbReference type="Pfam" id="PF01225"/>
    </source>
</evidence>
<evidence type="ECO:0000256" key="9">
    <source>
        <dbReference type="ARBA" id="ARBA00023316"/>
    </source>
</evidence>
<gene>
    <name evidence="10" type="primary">murF</name>
    <name evidence="15" type="ORF">D1B33_12665</name>
</gene>
<dbReference type="GO" id="GO:0005737">
    <property type="term" value="C:cytoplasm"/>
    <property type="evidence" value="ECO:0007669"/>
    <property type="project" value="UniProtKB-SubCell"/>
</dbReference>
<accession>A0A396SCU7</accession>
<comment type="similarity">
    <text evidence="10">Belongs to the MurCDEF family. MurF subfamily.</text>
</comment>
<dbReference type="InterPro" id="IPR013221">
    <property type="entry name" value="Mur_ligase_cen"/>
</dbReference>
<evidence type="ECO:0000256" key="6">
    <source>
        <dbReference type="ARBA" id="ARBA00022960"/>
    </source>
</evidence>
<evidence type="ECO:0000256" key="8">
    <source>
        <dbReference type="ARBA" id="ARBA00023306"/>
    </source>
</evidence>
<evidence type="ECO:0000313" key="15">
    <source>
        <dbReference type="EMBL" id="RHW34896.1"/>
    </source>
</evidence>
<dbReference type="Pfam" id="PF08245">
    <property type="entry name" value="Mur_ligase_M"/>
    <property type="match status" value="1"/>
</dbReference>
<keyword evidence="5 10" id="KW-0067">ATP-binding</keyword>
<comment type="caution">
    <text evidence="15">The sequence shown here is derived from an EMBL/GenBank/DDBJ whole genome shotgun (WGS) entry which is preliminary data.</text>
</comment>
<evidence type="ECO:0000256" key="7">
    <source>
        <dbReference type="ARBA" id="ARBA00022984"/>
    </source>
</evidence>
<dbReference type="GO" id="GO:0047480">
    <property type="term" value="F:UDP-N-acetylmuramoyl-tripeptide-D-alanyl-D-alanine ligase activity"/>
    <property type="evidence" value="ECO:0007669"/>
    <property type="project" value="UniProtKB-UniRule"/>
</dbReference>
<dbReference type="Pfam" id="PF01225">
    <property type="entry name" value="Mur_ligase"/>
    <property type="match status" value="1"/>
</dbReference>
<comment type="subcellular location">
    <subcellularLocation>
        <location evidence="10 11">Cytoplasm</location>
    </subcellularLocation>
</comment>
<dbReference type="EC" id="6.3.2.10" evidence="10 11"/>
<dbReference type="HAMAP" id="MF_02019">
    <property type="entry name" value="MurF"/>
    <property type="match status" value="1"/>
</dbReference>
<dbReference type="InterPro" id="IPR005863">
    <property type="entry name" value="UDP-N-AcMur_synth"/>
</dbReference>
<comment type="pathway">
    <text evidence="10 11">Cell wall biogenesis; peptidoglycan biosynthesis.</text>
</comment>
<evidence type="ECO:0000256" key="3">
    <source>
        <dbReference type="ARBA" id="ARBA00022618"/>
    </source>
</evidence>
<keyword evidence="16" id="KW-1185">Reference proteome</keyword>
<evidence type="ECO:0000313" key="16">
    <source>
        <dbReference type="Proteomes" id="UP000265692"/>
    </source>
</evidence>
<dbReference type="RefSeq" id="WP_118876770.1">
    <property type="nucleotide sequence ID" value="NZ_QWEI01000007.1"/>
</dbReference>
<evidence type="ECO:0000256" key="5">
    <source>
        <dbReference type="ARBA" id="ARBA00022840"/>
    </source>
</evidence>
<evidence type="ECO:0000256" key="10">
    <source>
        <dbReference type="HAMAP-Rule" id="MF_02019"/>
    </source>
</evidence>
<dbReference type="InterPro" id="IPR000713">
    <property type="entry name" value="Mur_ligase_N"/>
</dbReference>
<keyword evidence="4 10" id="KW-0547">Nucleotide-binding</keyword>
<evidence type="ECO:0000256" key="2">
    <source>
        <dbReference type="ARBA" id="ARBA00022598"/>
    </source>
</evidence>
<dbReference type="Pfam" id="PF02875">
    <property type="entry name" value="Mur_ligase_C"/>
    <property type="match status" value="1"/>
</dbReference>
<feature type="domain" description="Mur ligase C-terminal" evidence="13">
    <location>
        <begin position="316"/>
        <end position="444"/>
    </location>
</feature>
<keyword evidence="8 10" id="KW-0131">Cell cycle</keyword>
<dbReference type="EMBL" id="QWEI01000007">
    <property type="protein sequence ID" value="RHW34896.1"/>
    <property type="molecule type" value="Genomic_DNA"/>
</dbReference>
<dbReference type="SUPFAM" id="SSF63418">
    <property type="entry name" value="MurE/MurF N-terminal domain"/>
    <property type="match status" value="1"/>
</dbReference>
<dbReference type="NCBIfam" id="TIGR01143">
    <property type="entry name" value="murF"/>
    <property type="match status" value="1"/>
</dbReference>
<dbReference type="Proteomes" id="UP000265692">
    <property type="component" value="Unassembled WGS sequence"/>
</dbReference>
<dbReference type="UniPathway" id="UPA00219"/>
<evidence type="ECO:0000256" key="1">
    <source>
        <dbReference type="ARBA" id="ARBA00022490"/>
    </source>
</evidence>
<keyword evidence="7 10" id="KW-0573">Peptidoglycan synthesis</keyword>
<reference evidence="15 16" key="1">
    <citation type="submission" date="2018-08" db="EMBL/GenBank/DDBJ databases">
        <title>Lysinibacillus sp. YLB-03 draft genome sequence.</title>
        <authorList>
            <person name="Yu L."/>
        </authorList>
    </citation>
    <scope>NUCLEOTIDE SEQUENCE [LARGE SCALE GENOMIC DNA]</scope>
    <source>
        <strain evidence="15 16">YLB-03</strain>
    </source>
</reference>
<dbReference type="GO" id="GO:0008360">
    <property type="term" value="P:regulation of cell shape"/>
    <property type="evidence" value="ECO:0007669"/>
    <property type="project" value="UniProtKB-KW"/>
</dbReference>
<keyword evidence="9 10" id="KW-0961">Cell wall biogenesis/degradation</keyword>
<feature type="domain" description="Mur ligase central" evidence="14">
    <location>
        <begin position="108"/>
        <end position="293"/>
    </location>
</feature>
<dbReference type="Gene3D" id="3.40.1190.10">
    <property type="entry name" value="Mur-like, catalytic domain"/>
    <property type="match status" value="1"/>
</dbReference>
<dbReference type="InterPro" id="IPR051046">
    <property type="entry name" value="MurCDEF_CellWall_CoF430Synth"/>
</dbReference>
<dbReference type="InterPro" id="IPR035911">
    <property type="entry name" value="MurE/MurF_N"/>
</dbReference>
<dbReference type="GO" id="GO:0009252">
    <property type="term" value="P:peptidoglycan biosynthetic process"/>
    <property type="evidence" value="ECO:0007669"/>
    <property type="project" value="UniProtKB-UniRule"/>
</dbReference>
<dbReference type="GO" id="GO:0051301">
    <property type="term" value="P:cell division"/>
    <property type="evidence" value="ECO:0007669"/>
    <property type="project" value="UniProtKB-KW"/>
</dbReference>
<comment type="function">
    <text evidence="10 11">Involved in cell wall formation. Catalyzes the final step in the synthesis of UDP-N-acetylmuramoyl-pentapeptide, the precursor of murein.</text>
</comment>
<keyword evidence="1 10" id="KW-0963">Cytoplasm</keyword>
<evidence type="ECO:0000259" key="14">
    <source>
        <dbReference type="Pfam" id="PF08245"/>
    </source>
</evidence>
<dbReference type="PANTHER" id="PTHR43024:SF1">
    <property type="entry name" value="UDP-N-ACETYLMURAMOYL-TRIPEPTIDE--D-ALANYL-D-ALANINE LIGASE"/>
    <property type="match status" value="1"/>
</dbReference>
<evidence type="ECO:0000256" key="4">
    <source>
        <dbReference type="ARBA" id="ARBA00022741"/>
    </source>
</evidence>
<dbReference type="SUPFAM" id="SSF53623">
    <property type="entry name" value="MurD-like peptide ligases, catalytic domain"/>
    <property type="match status" value="1"/>
</dbReference>
<sequence length="456" mass="51211">MKRTIKEIANWLHIEHTDFPDVVVEGVSIDTRTIRKGDLFIPFRGEAVNGHKYVEQAFEKGAAAALWLKDEPNPPKDRPILLVDDAEHALQQLARAYRRRHGAKFIGVTGSNGKTSSKDIMASMLSPYFKVQKTIGNYNNQLGLPITLLNLDEDTEIAVLEMGMSGFGEIEFLTKLAEPHLAIITNIGEAHMQDLGSREGIAQAKFEIIQGLNSDGVLFYDGDEPLLLNLVEKQSQLKSKSFGFQEGNDLTVTSIETTEKGSRFTVNGELEGDFFIPVLGKHQVKNALNAMLAGKALGLDEEQIRHGLSQVFLTDMRMQLVPTKKGILFINDAYNAAPTSMTAAIQFVQSTSLREDKWLVLGDMLELGENEKPFHEQIATVIDSENISRVCMFGPRMKWLYEQLKYQFSEERLLYTENHYDEIVAYINEHAKADKTLILLKGSRGMKLETILESFL</sequence>
<dbReference type="InterPro" id="IPR036565">
    <property type="entry name" value="Mur-like_cat_sf"/>
</dbReference>
<dbReference type="GO" id="GO:0071555">
    <property type="term" value="P:cell wall organization"/>
    <property type="evidence" value="ECO:0007669"/>
    <property type="project" value="UniProtKB-KW"/>
</dbReference>
<dbReference type="PANTHER" id="PTHR43024">
    <property type="entry name" value="UDP-N-ACETYLMURAMOYL-TRIPEPTIDE--D-ALANYL-D-ALANINE LIGASE"/>
    <property type="match status" value="1"/>
</dbReference>
<dbReference type="AlphaFoldDB" id="A0A396SCU7"/>
<dbReference type="Gene3D" id="3.40.1390.10">
    <property type="entry name" value="MurE/MurF, N-terminal domain"/>
    <property type="match status" value="1"/>
</dbReference>